<feature type="region of interest" description="Disordered" evidence="3">
    <location>
        <begin position="723"/>
        <end position="743"/>
    </location>
</feature>
<dbReference type="RefSeq" id="XP_007914986.1">
    <property type="nucleotide sequence ID" value="XM_007916795.1"/>
</dbReference>
<organism evidence="5 6">
    <name type="scientific">Phaeoacremonium minimum (strain UCR-PA7)</name>
    <name type="common">Esca disease fungus</name>
    <name type="synonym">Togninia minima</name>
    <dbReference type="NCBI Taxonomy" id="1286976"/>
    <lineage>
        <taxon>Eukaryota</taxon>
        <taxon>Fungi</taxon>
        <taxon>Dikarya</taxon>
        <taxon>Ascomycota</taxon>
        <taxon>Pezizomycotina</taxon>
        <taxon>Sordariomycetes</taxon>
        <taxon>Sordariomycetidae</taxon>
        <taxon>Togniniales</taxon>
        <taxon>Togniniaceae</taxon>
        <taxon>Phaeoacremonium</taxon>
    </lineage>
</organism>
<feature type="compositionally biased region" description="Polar residues" evidence="3">
    <location>
        <begin position="237"/>
        <end position="256"/>
    </location>
</feature>
<feature type="region of interest" description="Disordered" evidence="3">
    <location>
        <begin position="595"/>
        <end position="698"/>
    </location>
</feature>
<feature type="compositionally biased region" description="Polar residues" evidence="3">
    <location>
        <begin position="436"/>
        <end position="453"/>
    </location>
</feature>
<protein>
    <recommendedName>
        <fullName evidence="4">Centrosomin N-terminal motif 1 domain-containing protein</fullName>
    </recommendedName>
</protein>
<keyword evidence="6" id="KW-1185">Reference proteome</keyword>
<keyword evidence="2" id="KW-0963">Cytoplasm</keyword>
<comment type="subcellular location">
    <subcellularLocation>
        <location evidence="1">Cytoplasm</location>
    </subcellularLocation>
</comment>
<dbReference type="GO" id="GO:0005737">
    <property type="term" value="C:cytoplasm"/>
    <property type="evidence" value="ECO:0007669"/>
    <property type="project" value="UniProtKB-SubCell"/>
</dbReference>
<feature type="region of interest" description="Disordered" evidence="3">
    <location>
        <begin position="145"/>
        <end position="165"/>
    </location>
</feature>
<evidence type="ECO:0000259" key="4">
    <source>
        <dbReference type="Pfam" id="PF07989"/>
    </source>
</evidence>
<proteinExistence type="predicted"/>
<dbReference type="HOGENOM" id="CLU_014922_0_0_1"/>
<evidence type="ECO:0000313" key="6">
    <source>
        <dbReference type="Proteomes" id="UP000014074"/>
    </source>
</evidence>
<dbReference type="GeneID" id="19324651"/>
<evidence type="ECO:0000256" key="3">
    <source>
        <dbReference type="SAM" id="MobiDB-lite"/>
    </source>
</evidence>
<feature type="compositionally biased region" description="Basic and acidic residues" evidence="3">
    <location>
        <begin position="454"/>
        <end position="468"/>
    </location>
</feature>
<name>R8BLU5_PHAM7</name>
<dbReference type="EMBL" id="KB933100">
    <property type="protein sequence ID" value="EOO00319.1"/>
    <property type="molecule type" value="Genomic_DNA"/>
</dbReference>
<feature type="region of interest" description="Disordered" evidence="3">
    <location>
        <begin position="237"/>
        <end position="292"/>
    </location>
</feature>
<dbReference type="InterPro" id="IPR012943">
    <property type="entry name" value="Cnn_1N"/>
</dbReference>
<feature type="region of interest" description="Disordered" evidence="3">
    <location>
        <begin position="328"/>
        <end position="494"/>
    </location>
</feature>
<gene>
    <name evidence="5" type="ORF">UCRPA7_4222</name>
</gene>
<evidence type="ECO:0000256" key="2">
    <source>
        <dbReference type="ARBA" id="ARBA00022490"/>
    </source>
</evidence>
<feature type="domain" description="Centrosomin N-terminal motif 1" evidence="4">
    <location>
        <begin position="42"/>
        <end position="108"/>
    </location>
</feature>
<feature type="compositionally biased region" description="Polar residues" evidence="3">
    <location>
        <begin position="615"/>
        <end position="627"/>
    </location>
</feature>
<reference evidence="6" key="1">
    <citation type="journal article" date="2013" name="Genome Announc.">
        <title>Draft genome sequence of the ascomycete Phaeoacremonium aleophilum strain UCR-PA7, a causal agent of the esca disease complex in grapevines.</title>
        <authorList>
            <person name="Blanco-Ulate B."/>
            <person name="Rolshausen P."/>
            <person name="Cantu D."/>
        </authorList>
    </citation>
    <scope>NUCLEOTIDE SEQUENCE [LARGE SCALE GENOMIC DNA]</scope>
    <source>
        <strain evidence="6">UCR-PA7</strain>
    </source>
</reference>
<dbReference type="eggNOG" id="ENOG502SSWS">
    <property type="taxonomic scope" value="Eukaryota"/>
</dbReference>
<feature type="compositionally biased region" description="Polar residues" evidence="3">
    <location>
        <begin position="388"/>
        <end position="410"/>
    </location>
</feature>
<feature type="region of interest" description="Disordered" evidence="3">
    <location>
        <begin position="1"/>
        <end position="43"/>
    </location>
</feature>
<accession>R8BLU5</accession>
<dbReference type="AlphaFoldDB" id="R8BLU5"/>
<feature type="compositionally biased region" description="Polar residues" evidence="3">
    <location>
        <begin position="270"/>
        <end position="279"/>
    </location>
</feature>
<feature type="compositionally biased region" description="Polar residues" evidence="3">
    <location>
        <begin position="652"/>
        <end position="661"/>
    </location>
</feature>
<feature type="compositionally biased region" description="Basic and acidic residues" evidence="3">
    <location>
        <begin position="355"/>
        <end position="368"/>
    </location>
</feature>
<evidence type="ECO:0000313" key="5">
    <source>
        <dbReference type="EMBL" id="EOO00319.1"/>
    </source>
</evidence>
<sequence>MTSSVDLRVVHSSPARSATADGKRPRSSGGSGESTKKKGLGLKEMEQTLSTLHKQNFDLKLELFHRRQRQTTLEEKVETLEKEKDEAESMNQALLGELEKRDKAVEEAVGMIVTLEARLEQLLREREMVRQVEEVDNFFLSHSSSFSGGQDGATPRTKDMGATGSRDISRELARMPSFLSERSENTENLRNVYLGVRGSVLSLPRGVDDARDGNLNGVNSPSLSVLSESSFLSIYGQKNNLDSSSPPDAEQTTALDGSSEKPTVVRTRNGRSSSVSRIVTPTRMRRSGSLGRTNTISAFSSINDVLEVDNQSPLQRLEKLEMTLTAMDEASRPPTQERSNHDAAPRQSKNQPSRRTKEEKREALRKVLTDAPYSKDINHAHILPPTPDTISTSTLTRYKNSNDTLSQQRSVTKERSYLALSESTTDHSASGERKFLSTTGAPTSQPASTSAFSNRREFSGGSYFEDRLPIPQRPRSADETTTSRHLGGNGWDSDSYDDFDDAASAASSFDYWMRESMKPNRALANAGHGRNLGRVSPDLFSFPSGGAGWGNNDMFAGGFMGSANAPLAPTLDALGASLPTPQAGIFGSGIAPALTNGTYGPPPPPNRRSSLHARTGSSAPGTPSVASRQGPVNVAPQVQTQDGQQKRHYPPNASQQTTQSRGRGLNNLFRRSIGSAPPDNHVVPASAPPTESSFPAAVKNGPVPMVGVPSWGRRADLMDDDRASATPPPIMRNRGPGRGSVGGDEAEMAAAASAAAAVVGTDSGLGAGLDEVMAPRDGGAPLGLSPSATAPEVAASNVVVNAQGKKRGFFGLGRVTSLRKGAP</sequence>
<evidence type="ECO:0000256" key="1">
    <source>
        <dbReference type="ARBA" id="ARBA00004496"/>
    </source>
</evidence>
<dbReference type="KEGG" id="tmn:UCRPA7_4222"/>
<dbReference type="Proteomes" id="UP000014074">
    <property type="component" value="Unassembled WGS sequence"/>
</dbReference>
<dbReference type="OrthoDB" id="10251744at2759"/>
<dbReference type="GO" id="GO:0005815">
    <property type="term" value="C:microtubule organizing center"/>
    <property type="evidence" value="ECO:0007669"/>
    <property type="project" value="InterPro"/>
</dbReference>
<dbReference type="Pfam" id="PF07989">
    <property type="entry name" value="Cnn_1N"/>
    <property type="match status" value="1"/>
</dbReference>